<evidence type="ECO:0000313" key="8">
    <source>
        <dbReference type="Proteomes" id="UP000653578"/>
    </source>
</evidence>
<proteinExistence type="inferred from homology"/>
<dbReference type="InterPro" id="IPR001207">
    <property type="entry name" value="Transposase_mutator"/>
</dbReference>
<evidence type="ECO:0000256" key="5">
    <source>
        <dbReference type="ARBA" id="ARBA00023172"/>
    </source>
</evidence>
<dbReference type="RefSeq" id="WP_171631768.1">
    <property type="nucleotide sequence ID" value="NZ_WHNY01000055.1"/>
</dbReference>
<dbReference type="PROSITE" id="PS01007">
    <property type="entry name" value="TRANSPOSASE_MUTATOR"/>
    <property type="match status" value="1"/>
</dbReference>
<dbReference type="NCBIfam" id="NF033543">
    <property type="entry name" value="transpos_IS256"/>
    <property type="match status" value="1"/>
</dbReference>
<comment type="function">
    <text evidence="1 6">Required for the transposition of the insertion element.</text>
</comment>
<keyword evidence="6" id="KW-0814">Transposable element</keyword>
<gene>
    <name evidence="7" type="ORF">GC096_16775</name>
</gene>
<dbReference type="Pfam" id="PF00872">
    <property type="entry name" value="Transposase_mut"/>
    <property type="match status" value="1"/>
</dbReference>
<evidence type="ECO:0000256" key="4">
    <source>
        <dbReference type="ARBA" id="ARBA00023125"/>
    </source>
</evidence>
<keyword evidence="4 6" id="KW-0238">DNA-binding</keyword>
<sequence length="401" mass="46895">MTTSTLHEAGLSDLLENLVRNFLKDKLEFIMKEEIKNVLQTEQQPDEKKNYRNGYYERTLDTRYGRIDDLTVPRDRNNDFQTQLFEPYQRREGWLEEAVIRMYKGGMSTREVSGFIESMFGAQYSPTTVSNITGTVLEDVDRWQKRPLEKRYSVIYLDGLYVKLKRSTVDSEVIYLAMGINEQGYREILGFYIGGKESSNGWRDVLKDLYRRGAEEVLLGVFDGLPGLEDAFKDVYPQADVQHCIVHKVRSTFPKIRVQDKTEFIGDLKTIYNALDRDLAYAAFDTIQAKWGKKYPKELDSWKEQLPTLLTFYKYPALIKSAIYTSNPIERTNKEIRKRLRPMNSLTNMDAAEKIVYLEVLTYNEKWSTRVIRGFGDAAVQEKLREMFEDRYPSTSDKNME</sequence>
<evidence type="ECO:0000256" key="2">
    <source>
        <dbReference type="ARBA" id="ARBA00010961"/>
    </source>
</evidence>
<evidence type="ECO:0000256" key="1">
    <source>
        <dbReference type="ARBA" id="ARBA00002190"/>
    </source>
</evidence>
<keyword evidence="3 6" id="KW-0815">Transposition</keyword>
<evidence type="ECO:0000313" key="7">
    <source>
        <dbReference type="EMBL" id="NOU65690.1"/>
    </source>
</evidence>
<comment type="caution">
    <text evidence="7">The sequence shown here is derived from an EMBL/GenBank/DDBJ whole genome shotgun (WGS) entry which is preliminary data.</text>
</comment>
<name>A0ABX1XCP7_9BACL</name>
<evidence type="ECO:0000256" key="3">
    <source>
        <dbReference type="ARBA" id="ARBA00022578"/>
    </source>
</evidence>
<reference evidence="7 8" key="1">
    <citation type="submission" date="2019-10" db="EMBL/GenBank/DDBJ databases">
        <title>Description of Paenibacillus humi sp. nov.</title>
        <authorList>
            <person name="Carlier A."/>
            <person name="Qi S."/>
        </authorList>
    </citation>
    <scope>NUCLEOTIDE SEQUENCE [LARGE SCALE GENOMIC DNA]</scope>
    <source>
        <strain evidence="7 8">LMG 31461</strain>
    </source>
</reference>
<keyword evidence="5 6" id="KW-0233">DNA recombination</keyword>
<dbReference type="PANTHER" id="PTHR33217:SF8">
    <property type="entry name" value="MUTATOR FAMILY TRANSPOSASE"/>
    <property type="match status" value="1"/>
</dbReference>
<comment type="similarity">
    <text evidence="2 6">Belongs to the transposase mutator family.</text>
</comment>
<organism evidence="7 8">
    <name type="scientific">Paenibacillus plantarum</name>
    <dbReference type="NCBI Taxonomy" id="2654975"/>
    <lineage>
        <taxon>Bacteria</taxon>
        <taxon>Bacillati</taxon>
        <taxon>Bacillota</taxon>
        <taxon>Bacilli</taxon>
        <taxon>Bacillales</taxon>
        <taxon>Paenibacillaceae</taxon>
        <taxon>Paenibacillus</taxon>
    </lineage>
</organism>
<protein>
    <recommendedName>
        <fullName evidence="6">Mutator family transposase</fullName>
    </recommendedName>
</protein>
<accession>A0ABX1XCP7</accession>
<dbReference type="PANTHER" id="PTHR33217">
    <property type="entry name" value="TRANSPOSASE FOR INSERTION SEQUENCE ELEMENT IS1081"/>
    <property type="match status" value="1"/>
</dbReference>
<keyword evidence="8" id="KW-1185">Reference proteome</keyword>
<dbReference type="EMBL" id="WHNY01000055">
    <property type="protein sequence ID" value="NOU65690.1"/>
    <property type="molecule type" value="Genomic_DNA"/>
</dbReference>
<evidence type="ECO:0000256" key="6">
    <source>
        <dbReference type="RuleBase" id="RU365089"/>
    </source>
</evidence>
<dbReference type="Proteomes" id="UP000653578">
    <property type="component" value="Unassembled WGS sequence"/>
</dbReference>